<dbReference type="KEGG" id="thel:IG193_06645"/>
<reference evidence="8 9" key="1">
    <citation type="submission" date="2020-10" db="EMBL/GenBank/DDBJ databases">
        <title>Thermofilum lucidum 3507LT sp. nov. a novel member of Thermofilaceae family isolated from Chile hot spring, and proposal of description order Thermofilales.</title>
        <authorList>
            <person name="Zayulina K.S."/>
            <person name="Elcheninov A.G."/>
            <person name="Toshchakov S.V."/>
            <person name="Kublanov I.V."/>
        </authorList>
    </citation>
    <scope>NUCLEOTIDE SEQUENCE [LARGE SCALE GENOMIC DNA]</scope>
    <source>
        <strain evidence="8 9">3507LT</strain>
    </source>
</reference>
<dbReference type="InterPro" id="IPR051463">
    <property type="entry name" value="Peptidase_U62_metallo"/>
</dbReference>
<evidence type="ECO:0000256" key="3">
    <source>
        <dbReference type="ARBA" id="ARBA00022801"/>
    </source>
</evidence>
<dbReference type="InParanoid" id="A0A7L9FFD1"/>
<dbReference type="Pfam" id="PF19290">
    <property type="entry name" value="PmbA_TldD_2nd"/>
    <property type="match status" value="1"/>
</dbReference>
<evidence type="ECO:0000313" key="9">
    <source>
        <dbReference type="Proteomes" id="UP000594121"/>
    </source>
</evidence>
<protein>
    <submittedName>
        <fullName evidence="8">TldD/PmbA family protein</fullName>
    </submittedName>
</protein>
<dbReference type="RefSeq" id="WP_192818401.1">
    <property type="nucleotide sequence ID" value="NZ_CP062310.1"/>
</dbReference>
<dbReference type="GO" id="GO:0006508">
    <property type="term" value="P:proteolysis"/>
    <property type="evidence" value="ECO:0007669"/>
    <property type="project" value="UniProtKB-KW"/>
</dbReference>
<dbReference type="InterPro" id="IPR045570">
    <property type="entry name" value="Metalloprtase-TldD/E_cen_dom"/>
</dbReference>
<dbReference type="Pfam" id="PF19289">
    <property type="entry name" value="PmbA_TldD_3rd"/>
    <property type="match status" value="1"/>
</dbReference>
<dbReference type="PANTHER" id="PTHR30624">
    <property type="entry name" value="UNCHARACTERIZED PROTEIN TLDD AND PMBA"/>
    <property type="match status" value="1"/>
</dbReference>
<dbReference type="PANTHER" id="PTHR30624:SF11">
    <property type="entry name" value="ZINC-DEPENDENT PROTEASE, TLDD_PMBA FAMILY"/>
    <property type="match status" value="1"/>
</dbReference>
<name>A0A7L9FFD1_9CREN</name>
<keyword evidence="2" id="KW-0645">Protease</keyword>
<dbReference type="InterPro" id="IPR036059">
    <property type="entry name" value="TldD/PmbA_sf"/>
</dbReference>
<dbReference type="AlphaFoldDB" id="A0A7L9FFD1"/>
<dbReference type="GeneID" id="59149559"/>
<proteinExistence type="inferred from homology"/>
<evidence type="ECO:0000259" key="7">
    <source>
        <dbReference type="Pfam" id="PF19290"/>
    </source>
</evidence>
<keyword evidence="4" id="KW-0482">Metalloprotease</keyword>
<dbReference type="InterPro" id="IPR025502">
    <property type="entry name" value="TldD"/>
</dbReference>
<dbReference type="PIRSF" id="PIRSF004919">
    <property type="entry name" value="TldD"/>
    <property type="match status" value="1"/>
</dbReference>
<evidence type="ECO:0000256" key="4">
    <source>
        <dbReference type="ARBA" id="ARBA00023049"/>
    </source>
</evidence>
<feature type="domain" description="Metalloprotease TldD/E C-terminal" evidence="6">
    <location>
        <begin position="241"/>
        <end position="476"/>
    </location>
</feature>
<dbReference type="Pfam" id="PF01523">
    <property type="entry name" value="PmbA_TldD_1st"/>
    <property type="match status" value="1"/>
</dbReference>
<comment type="similarity">
    <text evidence="1">Belongs to the peptidase U62 family.</text>
</comment>
<feature type="domain" description="Metalloprotease TldD/E N-terminal" evidence="5">
    <location>
        <begin position="24"/>
        <end position="88"/>
    </location>
</feature>
<keyword evidence="9" id="KW-1185">Reference proteome</keyword>
<evidence type="ECO:0000256" key="1">
    <source>
        <dbReference type="ARBA" id="ARBA00005836"/>
    </source>
</evidence>
<sequence>MPWNYEDLVLKALDIGSSLGAQYVEARYHRHARSSIFSRNGEVIGAESSVAEGIAVRVIAGGALGFSSTNLLTDEGVRKAVEDAVKKARSHGKLMKRPIEFSHERLGRVTYEVNEAKPFGNVTVEEKVSYLSDLWKHVSSSTSAARVATLTTWMGESTEEKIVANTDGAFIRSRIPRLSIGYNIVVTLPAKGTIQRFFSHGASGGYELLSKWNVIGYLPGDAKTFEKIILEAKSPPTDRPIDVVVGSEIVGLMVHESCGHPSEADRILGREAAQAGKSFIKPNMLGEKIGSEYATVIDDPTIPGSNGFYLYDDEGVPARPRYLYKEGRINEFLHNRWTARLFGVNSNAASRAMNHESEPIIRMANTYFKPGDYTFDELLEGVKFGVYIKSYMEWNIDDERWSQRYGGLEAYLIENGELKGLVRNPVLELTTRTFYSSVDAADKNLEFYAGTCGKGEPMQGVPVWFGGPNVRIRNVMLRVIAQ</sequence>
<dbReference type="EMBL" id="CP062310">
    <property type="protein sequence ID" value="QOJ78429.1"/>
    <property type="molecule type" value="Genomic_DNA"/>
</dbReference>
<feature type="domain" description="Metalloprotease TldD/E central" evidence="7">
    <location>
        <begin position="118"/>
        <end position="207"/>
    </location>
</feature>
<accession>A0A7L9FFD1</accession>
<keyword evidence="3" id="KW-0378">Hydrolase</keyword>
<dbReference type="InterPro" id="IPR035068">
    <property type="entry name" value="TldD/PmbA_N"/>
</dbReference>
<dbReference type="Proteomes" id="UP000594121">
    <property type="component" value="Chromosome"/>
</dbReference>
<dbReference type="GO" id="GO:0005829">
    <property type="term" value="C:cytosol"/>
    <property type="evidence" value="ECO:0007669"/>
    <property type="project" value="TreeGrafter"/>
</dbReference>
<gene>
    <name evidence="8" type="ORF">IG193_06645</name>
</gene>
<evidence type="ECO:0000256" key="2">
    <source>
        <dbReference type="ARBA" id="ARBA00022670"/>
    </source>
</evidence>
<evidence type="ECO:0000313" key="8">
    <source>
        <dbReference type="EMBL" id="QOJ78429.1"/>
    </source>
</evidence>
<dbReference type="Gene3D" id="3.30.2290.10">
    <property type="entry name" value="PmbA/TldD superfamily"/>
    <property type="match status" value="1"/>
</dbReference>
<evidence type="ECO:0000259" key="6">
    <source>
        <dbReference type="Pfam" id="PF19289"/>
    </source>
</evidence>
<dbReference type="GO" id="GO:0008237">
    <property type="term" value="F:metallopeptidase activity"/>
    <property type="evidence" value="ECO:0007669"/>
    <property type="project" value="UniProtKB-KW"/>
</dbReference>
<dbReference type="InterPro" id="IPR002510">
    <property type="entry name" value="Metalloprtase-TldD/E_N"/>
</dbReference>
<evidence type="ECO:0000259" key="5">
    <source>
        <dbReference type="Pfam" id="PF01523"/>
    </source>
</evidence>
<organism evidence="8 9">
    <name type="scientific">Infirmifilum lucidum</name>
    <dbReference type="NCBI Taxonomy" id="2776706"/>
    <lineage>
        <taxon>Archaea</taxon>
        <taxon>Thermoproteota</taxon>
        <taxon>Thermoprotei</taxon>
        <taxon>Thermofilales</taxon>
        <taxon>Thermofilaceae</taxon>
        <taxon>Infirmifilum</taxon>
    </lineage>
</organism>
<dbReference type="SUPFAM" id="SSF111283">
    <property type="entry name" value="Putative modulator of DNA gyrase, PmbA/TldD"/>
    <property type="match status" value="1"/>
</dbReference>
<dbReference type="InterPro" id="IPR045569">
    <property type="entry name" value="Metalloprtase-TldD/E_C"/>
</dbReference>